<name>A0A5C7A3N9_9GAMM</name>
<feature type="signal peptide" evidence="2">
    <location>
        <begin position="1"/>
        <end position="25"/>
    </location>
</feature>
<proteinExistence type="predicted"/>
<protein>
    <submittedName>
        <fullName evidence="3">CAP domain-containing protein</fullName>
    </submittedName>
</protein>
<keyword evidence="4" id="KW-1185">Reference proteome</keyword>
<evidence type="ECO:0000256" key="2">
    <source>
        <dbReference type="SAM" id="SignalP"/>
    </source>
</evidence>
<dbReference type="RefSeq" id="WP_147222113.1">
    <property type="nucleotide sequence ID" value="NZ_CAJGYY010000001.1"/>
</dbReference>
<comment type="caution">
    <text evidence="3">The sequence shown here is derived from an EMBL/GenBank/DDBJ whole genome shotgun (WGS) entry which is preliminary data.</text>
</comment>
<accession>A0A5C7A3N9</accession>
<feature type="region of interest" description="Disordered" evidence="1">
    <location>
        <begin position="34"/>
        <end position="55"/>
    </location>
</feature>
<sequence>MTFNRLTNSLTLIPMMLFSSVFLNACEGIFKNNAESGSNNSTAADTVQPDEQASVTPASLEVAVESTSPVIKPSVPEADIEININTVENKSYESAGLAGSQLISRERSQCGLAAVTQNDELTKIANQHAHYIQHVLAKSAPTLFNVHHENGITNIKEWTGTNNPFFTGISMKERLLAAKYPRNYSVVENISHTTYYNSVGKVVSPELAAEGMVKSLLAAPYHLSSLMIPSLAKTGTSVVAYTPYGKDVDTYQSYVLVNNSATSHETENISFKGIFTYPCDGVTDTNTALYNESPNPVEGTNRNLSTNPIGQPIYISMPTANSISVSNIKFYDIQRDIEVPTDLLDYRDDPHKNTAYELLKNEAFILPLTDRFKSCESGRRQGKNCGLYGNSAYRVSFEVLVDGKILEKKQFTFTTGNVN</sequence>
<dbReference type="EMBL" id="VORZ01000001">
    <property type="protein sequence ID" value="TXD98039.1"/>
    <property type="molecule type" value="Genomic_DNA"/>
</dbReference>
<keyword evidence="2" id="KW-0732">Signal</keyword>
<dbReference type="InterPro" id="IPR035940">
    <property type="entry name" value="CAP_sf"/>
</dbReference>
<organism evidence="3 4">
    <name type="scientific">Psychrobacter frigidicola</name>
    <dbReference type="NCBI Taxonomy" id="45611"/>
    <lineage>
        <taxon>Bacteria</taxon>
        <taxon>Pseudomonadati</taxon>
        <taxon>Pseudomonadota</taxon>
        <taxon>Gammaproteobacteria</taxon>
        <taxon>Moraxellales</taxon>
        <taxon>Moraxellaceae</taxon>
        <taxon>Psychrobacter</taxon>
    </lineage>
</organism>
<dbReference type="OrthoDB" id="6654019at2"/>
<dbReference type="Gene3D" id="3.40.33.10">
    <property type="entry name" value="CAP"/>
    <property type="match status" value="1"/>
</dbReference>
<evidence type="ECO:0000313" key="3">
    <source>
        <dbReference type="EMBL" id="TXD98039.1"/>
    </source>
</evidence>
<feature type="chain" id="PRO_5022722807" evidence="2">
    <location>
        <begin position="26"/>
        <end position="419"/>
    </location>
</feature>
<dbReference type="Proteomes" id="UP000321903">
    <property type="component" value="Unassembled WGS sequence"/>
</dbReference>
<evidence type="ECO:0000313" key="4">
    <source>
        <dbReference type="Proteomes" id="UP000321903"/>
    </source>
</evidence>
<evidence type="ECO:0000256" key="1">
    <source>
        <dbReference type="SAM" id="MobiDB-lite"/>
    </source>
</evidence>
<gene>
    <name evidence="3" type="ORF">ES754_03555</name>
</gene>
<dbReference type="AlphaFoldDB" id="A0A5C7A3N9"/>
<reference evidence="3 4" key="1">
    <citation type="submission" date="2019-08" db="EMBL/GenBank/DDBJ databases">
        <title>Genome sequence of Psychrobacter frigidicola ACAM304 (type strain).</title>
        <authorList>
            <person name="Bowman J.P."/>
        </authorList>
    </citation>
    <scope>NUCLEOTIDE SEQUENCE [LARGE SCALE GENOMIC DNA]</scope>
    <source>
        <strain evidence="3 4">ACAM 304</strain>
    </source>
</reference>